<proteinExistence type="predicted"/>
<name>A0A1T4MEH8_9PORP</name>
<dbReference type="PANTHER" id="PTHR30160:SF22">
    <property type="entry name" value="LIPOPOLYSACCHARIDE CORE BIOSYNTHESIS PROTEIN"/>
    <property type="match status" value="1"/>
</dbReference>
<keyword evidence="2" id="KW-1185">Reference proteome</keyword>
<dbReference type="EMBL" id="FUXE01000006">
    <property type="protein sequence ID" value="SJZ65178.1"/>
    <property type="molecule type" value="Genomic_DNA"/>
</dbReference>
<evidence type="ECO:0000313" key="2">
    <source>
        <dbReference type="Proteomes" id="UP000190121"/>
    </source>
</evidence>
<protein>
    <submittedName>
        <fullName evidence="1">ADP-heptose:LPS heptosyltransferase</fullName>
    </submittedName>
</protein>
<dbReference type="GO" id="GO:0008713">
    <property type="term" value="F:ADP-heptose-lipopolysaccharide heptosyltransferase activity"/>
    <property type="evidence" value="ECO:0007669"/>
    <property type="project" value="TreeGrafter"/>
</dbReference>
<dbReference type="STRING" id="29524.SAMN02745171_00731"/>
<gene>
    <name evidence="1" type="ORF">SAMN02745171_00731</name>
</gene>
<dbReference type="GO" id="GO:0009244">
    <property type="term" value="P:lipopolysaccharide core region biosynthetic process"/>
    <property type="evidence" value="ECO:0007669"/>
    <property type="project" value="TreeGrafter"/>
</dbReference>
<accession>A0A1T4MEH8</accession>
<organism evidence="1 2">
    <name type="scientific">Porphyromonas circumdentaria</name>
    <dbReference type="NCBI Taxonomy" id="29524"/>
    <lineage>
        <taxon>Bacteria</taxon>
        <taxon>Pseudomonadati</taxon>
        <taxon>Bacteroidota</taxon>
        <taxon>Bacteroidia</taxon>
        <taxon>Bacteroidales</taxon>
        <taxon>Porphyromonadaceae</taxon>
        <taxon>Porphyromonas</taxon>
    </lineage>
</organism>
<dbReference type="SUPFAM" id="SSF53756">
    <property type="entry name" value="UDP-Glycosyltransferase/glycogen phosphorylase"/>
    <property type="match status" value="1"/>
</dbReference>
<dbReference type="PANTHER" id="PTHR30160">
    <property type="entry name" value="TETRAACYLDISACCHARIDE 4'-KINASE-RELATED"/>
    <property type="match status" value="1"/>
</dbReference>
<dbReference type="Gene3D" id="3.40.50.2000">
    <property type="entry name" value="Glycogen Phosphorylase B"/>
    <property type="match status" value="2"/>
</dbReference>
<dbReference type="RefSeq" id="WP_078736678.1">
    <property type="nucleotide sequence ID" value="NZ_FUXE01000006.1"/>
</dbReference>
<dbReference type="AlphaFoldDB" id="A0A1T4MEH8"/>
<sequence length="295" mass="34028">MAHILIIHPASLSDVCLSLDLIYSIAQSYPQHQFTYLLKPSITGIVVAPPKNLEPMTIDLRRNDGTLRGMLVLGRKLLYERFDYIFDLYNNKQTRFLGGYLRLFGSVKYYAVPKRYSFRSSLLTDYIPYKSGGEYLRVYRDLFERARFFPTETHSITEGKLKNTSLLPQHAIGFAPLKKQDRELSWEEIYSKATYIRQLFSKPVLIFGLNKSDFSTFPKDVERGLDNIHMVSNLSFSQELALLASLDLFVGVDASSIRMAELVKVPTFFIEDLSCLERKIFLAKEQLTEFITTQQ</sequence>
<evidence type="ECO:0000313" key="1">
    <source>
        <dbReference type="EMBL" id="SJZ65178.1"/>
    </source>
</evidence>
<dbReference type="Proteomes" id="UP000190121">
    <property type="component" value="Unassembled WGS sequence"/>
</dbReference>
<dbReference type="GO" id="GO:0005829">
    <property type="term" value="C:cytosol"/>
    <property type="evidence" value="ECO:0007669"/>
    <property type="project" value="TreeGrafter"/>
</dbReference>
<reference evidence="2" key="1">
    <citation type="submission" date="2017-02" db="EMBL/GenBank/DDBJ databases">
        <authorList>
            <person name="Varghese N."/>
            <person name="Submissions S."/>
        </authorList>
    </citation>
    <scope>NUCLEOTIDE SEQUENCE [LARGE SCALE GENOMIC DNA]</scope>
    <source>
        <strain evidence="2">ATCC 51356</strain>
    </source>
</reference>
<keyword evidence="1" id="KW-0808">Transferase</keyword>
<dbReference type="OrthoDB" id="9768048at2"/>
<dbReference type="InterPro" id="IPR051199">
    <property type="entry name" value="LPS_LOS_Heptosyltrfase"/>
</dbReference>